<dbReference type="PANTHER" id="PTHR21660">
    <property type="entry name" value="THIOESTERASE SUPERFAMILY MEMBER-RELATED"/>
    <property type="match status" value="1"/>
</dbReference>
<dbReference type="Pfam" id="PF03061">
    <property type="entry name" value="4HBT"/>
    <property type="match status" value="1"/>
</dbReference>
<dbReference type="Proteomes" id="UP000199377">
    <property type="component" value="Unassembled WGS sequence"/>
</dbReference>
<dbReference type="Gene3D" id="3.10.129.10">
    <property type="entry name" value="Hotdog Thioesterase"/>
    <property type="match status" value="1"/>
</dbReference>
<evidence type="ECO:0000313" key="4">
    <source>
        <dbReference type="EMBL" id="SFI68864.1"/>
    </source>
</evidence>
<comment type="similarity">
    <text evidence="1">Belongs to the thioesterase PaaI family.</text>
</comment>
<dbReference type="CDD" id="cd03443">
    <property type="entry name" value="PaaI_thioesterase"/>
    <property type="match status" value="1"/>
</dbReference>
<dbReference type="AlphaFoldDB" id="A0A1I3K8Z2"/>
<evidence type="ECO:0000256" key="1">
    <source>
        <dbReference type="ARBA" id="ARBA00008324"/>
    </source>
</evidence>
<dbReference type="InterPro" id="IPR006683">
    <property type="entry name" value="Thioestr_dom"/>
</dbReference>
<dbReference type="EMBL" id="FOQH01000008">
    <property type="protein sequence ID" value="SFI68864.1"/>
    <property type="molecule type" value="Genomic_DNA"/>
</dbReference>
<accession>A0A1I3K8Z2</accession>
<evidence type="ECO:0000256" key="2">
    <source>
        <dbReference type="ARBA" id="ARBA00022801"/>
    </source>
</evidence>
<organism evidence="4 5">
    <name type="scientific">Albimonas pacifica</name>
    <dbReference type="NCBI Taxonomy" id="1114924"/>
    <lineage>
        <taxon>Bacteria</taxon>
        <taxon>Pseudomonadati</taxon>
        <taxon>Pseudomonadota</taxon>
        <taxon>Alphaproteobacteria</taxon>
        <taxon>Rhodobacterales</taxon>
        <taxon>Paracoccaceae</taxon>
        <taxon>Albimonas</taxon>
    </lineage>
</organism>
<gene>
    <name evidence="4" type="ORF">SAMN05216258_108345</name>
</gene>
<dbReference type="GO" id="GO:0047617">
    <property type="term" value="F:fatty acyl-CoA hydrolase activity"/>
    <property type="evidence" value="ECO:0007669"/>
    <property type="project" value="InterPro"/>
</dbReference>
<sequence>MPPPEGFAPHFRSSPLTEPWEPILSRIDPGEAVRLGLELREAHCNGRGFVHGGLIAALADNAMGLSCALVAGALETPGAPPPEAPRRGYLTVGLTVDYLATGRPGQWFEVRPRVIRVGRRMAFADALVEIDGKPAARASASFQAA</sequence>
<dbReference type="InterPro" id="IPR029069">
    <property type="entry name" value="HotDog_dom_sf"/>
</dbReference>
<dbReference type="SUPFAM" id="SSF54637">
    <property type="entry name" value="Thioesterase/thiol ester dehydrase-isomerase"/>
    <property type="match status" value="1"/>
</dbReference>
<feature type="domain" description="Thioesterase" evidence="3">
    <location>
        <begin position="48"/>
        <end position="129"/>
    </location>
</feature>
<dbReference type="InterPro" id="IPR039298">
    <property type="entry name" value="ACOT13"/>
</dbReference>
<keyword evidence="2" id="KW-0378">Hydrolase</keyword>
<dbReference type="OrthoDB" id="3477511at2"/>
<dbReference type="STRING" id="1114924.SAMN05216258_108345"/>
<protein>
    <submittedName>
        <fullName evidence="4">Acyl-coenzyme A thioesterase PaaI, contains HGG motif</fullName>
    </submittedName>
</protein>
<reference evidence="4 5" key="1">
    <citation type="submission" date="2016-10" db="EMBL/GenBank/DDBJ databases">
        <authorList>
            <person name="de Groot N.N."/>
        </authorList>
    </citation>
    <scope>NUCLEOTIDE SEQUENCE [LARGE SCALE GENOMIC DNA]</scope>
    <source>
        <strain evidence="4 5">CGMCC 1.11030</strain>
    </source>
</reference>
<evidence type="ECO:0000259" key="3">
    <source>
        <dbReference type="Pfam" id="PF03061"/>
    </source>
</evidence>
<dbReference type="RefSeq" id="WP_092862176.1">
    <property type="nucleotide sequence ID" value="NZ_FOQH01000008.1"/>
</dbReference>
<evidence type="ECO:0000313" key="5">
    <source>
        <dbReference type="Proteomes" id="UP000199377"/>
    </source>
</evidence>
<dbReference type="PANTHER" id="PTHR21660:SF1">
    <property type="entry name" value="ACYL-COENZYME A THIOESTERASE 13"/>
    <property type="match status" value="1"/>
</dbReference>
<name>A0A1I3K8Z2_9RHOB</name>
<proteinExistence type="inferred from homology"/>
<keyword evidence="5" id="KW-1185">Reference proteome</keyword>